<protein>
    <submittedName>
        <fullName evidence="4">ABC transporter ATP-binding protein</fullName>
    </submittedName>
</protein>
<proteinExistence type="predicted"/>
<gene>
    <name evidence="4" type="ORF">DWW32_07630</name>
</gene>
<dbReference type="InterPro" id="IPR027417">
    <property type="entry name" value="P-loop_NTPase"/>
</dbReference>
<dbReference type="Pfam" id="PF00005">
    <property type="entry name" value="ABC_tran"/>
    <property type="match status" value="1"/>
</dbReference>
<dbReference type="PANTHER" id="PTHR43158:SF7">
    <property type="entry name" value="ABC TRANSPORTER, ATP-BINDING PROTEIN"/>
    <property type="match status" value="1"/>
</dbReference>
<evidence type="ECO:0000313" key="4">
    <source>
        <dbReference type="EMBL" id="RGU91045.1"/>
    </source>
</evidence>
<dbReference type="Proteomes" id="UP000265489">
    <property type="component" value="Unassembled WGS sequence"/>
</dbReference>
<dbReference type="GO" id="GO:0005524">
    <property type="term" value="F:ATP binding"/>
    <property type="evidence" value="ECO:0007669"/>
    <property type="project" value="UniProtKB-KW"/>
</dbReference>
<dbReference type="GeneID" id="66579746"/>
<dbReference type="InterPro" id="IPR003439">
    <property type="entry name" value="ABC_transporter-like_ATP-bd"/>
</dbReference>
<name>A0A395WB98_9FIRM</name>
<dbReference type="PANTHER" id="PTHR43158">
    <property type="entry name" value="SKFA PEPTIDE EXPORT ATP-BINDING PROTEIN SKFE"/>
    <property type="match status" value="1"/>
</dbReference>
<dbReference type="RefSeq" id="WP_118325332.1">
    <property type="nucleotide sequence ID" value="NZ_QRYH01000012.1"/>
</dbReference>
<organism evidence="4 5">
    <name type="scientific">Holdemanella biformis</name>
    <dbReference type="NCBI Taxonomy" id="1735"/>
    <lineage>
        <taxon>Bacteria</taxon>
        <taxon>Bacillati</taxon>
        <taxon>Bacillota</taxon>
        <taxon>Erysipelotrichia</taxon>
        <taxon>Erysipelotrichales</taxon>
        <taxon>Erysipelotrichaceae</taxon>
        <taxon>Holdemanella</taxon>
    </lineage>
</organism>
<dbReference type="Gene3D" id="3.40.50.300">
    <property type="entry name" value="P-loop containing nucleotide triphosphate hydrolases"/>
    <property type="match status" value="1"/>
</dbReference>
<reference evidence="4 5" key="1">
    <citation type="submission" date="2018-08" db="EMBL/GenBank/DDBJ databases">
        <title>A genome reference for cultivated species of the human gut microbiota.</title>
        <authorList>
            <person name="Zou Y."/>
            <person name="Xue W."/>
            <person name="Luo G."/>
        </authorList>
    </citation>
    <scope>NUCLEOTIDE SEQUENCE [LARGE SCALE GENOMIC DNA]</scope>
    <source>
        <strain evidence="4 5">AF15-20</strain>
    </source>
</reference>
<dbReference type="SMART" id="SM00382">
    <property type="entry name" value="AAA"/>
    <property type="match status" value="1"/>
</dbReference>
<comment type="caution">
    <text evidence="4">The sequence shown here is derived from an EMBL/GenBank/DDBJ whole genome shotgun (WGS) entry which is preliminary data.</text>
</comment>
<sequence>MIEIRNVSIETRHNILKDANYIFDDGKIYGIVAINGSGKTTFFRTLVKLLHQSSGQIKFDMKSVDELRKNVFYYESQEWLDKNLSGMDYLRFVSSMWPSDKRIDSIVEYWSMEEYVKLPIKKYSLGMKQRLIISMYQLSDAKFMIMDELTNGLDEDNRKKLFRFLLDAKKYGKLILLSSHYGEEIRKYCDAIVKIDNHKLIEESV</sequence>
<dbReference type="AlphaFoldDB" id="A0A395WB98"/>
<dbReference type="PROSITE" id="PS50893">
    <property type="entry name" value="ABC_TRANSPORTER_2"/>
    <property type="match status" value="1"/>
</dbReference>
<accession>A0A395WB98</accession>
<evidence type="ECO:0000259" key="3">
    <source>
        <dbReference type="PROSITE" id="PS50893"/>
    </source>
</evidence>
<evidence type="ECO:0000256" key="1">
    <source>
        <dbReference type="ARBA" id="ARBA00022741"/>
    </source>
</evidence>
<keyword evidence="2 4" id="KW-0067">ATP-binding</keyword>
<feature type="domain" description="ABC transporter" evidence="3">
    <location>
        <begin position="2"/>
        <end position="205"/>
    </location>
</feature>
<dbReference type="GO" id="GO:0016887">
    <property type="term" value="F:ATP hydrolysis activity"/>
    <property type="evidence" value="ECO:0007669"/>
    <property type="project" value="InterPro"/>
</dbReference>
<dbReference type="EMBL" id="QRYQ01000013">
    <property type="protein sequence ID" value="RGU91045.1"/>
    <property type="molecule type" value="Genomic_DNA"/>
</dbReference>
<dbReference type="SUPFAM" id="SSF52540">
    <property type="entry name" value="P-loop containing nucleoside triphosphate hydrolases"/>
    <property type="match status" value="1"/>
</dbReference>
<evidence type="ECO:0000313" key="5">
    <source>
        <dbReference type="Proteomes" id="UP000265489"/>
    </source>
</evidence>
<evidence type="ECO:0000256" key="2">
    <source>
        <dbReference type="ARBA" id="ARBA00022840"/>
    </source>
</evidence>
<keyword evidence="1" id="KW-0547">Nucleotide-binding</keyword>
<dbReference type="InterPro" id="IPR003593">
    <property type="entry name" value="AAA+_ATPase"/>
</dbReference>